<organism evidence="2 3">
    <name type="scientific">Amycolatopsis lurida NRRL 2430</name>
    <dbReference type="NCBI Taxonomy" id="1460371"/>
    <lineage>
        <taxon>Bacteria</taxon>
        <taxon>Bacillati</taxon>
        <taxon>Actinomycetota</taxon>
        <taxon>Actinomycetes</taxon>
        <taxon>Pseudonocardiales</taxon>
        <taxon>Pseudonocardiaceae</taxon>
        <taxon>Amycolatopsis</taxon>
    </lineage>
</organism>
<protein>
    <submittedName>
        <fullName evidence="2">NmrA family transcriptional regulator</fullName>
    </submittedName>
</protein>
<keyword evidence="3" id="KW-1185">Reference proteome</keyword>
<comment type="caution">
    <text evidence="2">The sequence shown here is derived from an EMBL/GenBank/DDBJ whole genome shotgun (WGS) entry which is preliminary data.</text>
</comment>
<dbReference type="InterPro" id="IPR036291">
    <property type="entry name" value="NAD(P)-bd_dom_sf"/>
</dbReference>
<proteinExistence type="predicted"/>
<dbReference type="Gene3D" id="3.40.50.720">
    <property type="entry name" value="NAD(P)-binding Rossmann-like Domain"/>
    <property type="match status" value="1"/>
</dbReference>
<dbReference type="EMBL" id="JFBM01000004">
    <property type="protein sequence ID" value="KFU82126.1"/>
    <property type="molecule type" value="Genomic_DNA"/>
</dbReference>
<evidence type="ECO:0000313" key="3">
    <source>
        <dbReference type="Proteomes" id="UP000256220"/>
    </source>
</evidence>
<name>A0A2P2FZG7_AMYLU</name>
<dbReference type="RefSeq" id="WP_034307332.1">
    <property type="nucleotide sequence ID" value="NZ_JFBM01000004.1"/>
</dbReference>
<dbReference type="PANTHER" id="PTHR42748">
    <property type="entry name" value="NITROGEN METABOLITE REPRESSION PROTEIN NMRA FAMILY MEMBER"/>
    <property type="match status" value="1"/>
</dbReference>
<dbReference type="AlphaFoldDB" id="A0A2P2FZG7"/>
<gene>
    <name evidence="2" type="ORF">BB31_07245</name>
</gene>
<evidence type="ECO:0000313" key="2">
    <source>
        <dbReference type="EMBL" id="KFU82126.1"/>
    </source>
</evidence>
<keyword evidence="1" id="KW-0521">NADP</keyword>
<accession>A0A2P2FZG7</accession>
<dbReference type="PANTHER" id="PTHR42748:SF3">
    <property type="entry name" value="BLL4366 PROTEIN"/>
    <property type="match status" value="1"/>
</dbReference>
<reference evidence="2 3" key="1">
    <citation type="journal article" date="2014" name="Genome Announc.">
        <title>Draft Genome Sequence of Amycolatopsis lurida NRRL 2430, Producer of the Glycopeptide Family Antibiotic Ristocetin.</title>
        <authorList>
            <person name="Kwun M.J."/>
            <person name="Hong H.J."/>
        </authorList>
    </citation>
    <scope>NUCLEOTIDE SEQUENCE [LARGE SCALE GENOMIC DNA]</scope>
    <source>
        <strain evidence="2 3">NRRL 2430</strain>
    </source>
</reference>
<dbReference type="SUPFAM" id="SSF51735">
    <property type="entry name" value="NAD(P)-binding Rossmann-fold domains"/>
    <property type="match status" value="1"/>
</dbReference>
<dbReference type="InterPro" id="IPR051164">
    <property type="entry name" value="NmrA-like_oxidored"/>
</dbReference>
<sequence length="252" mass="26094">MKIVVIGGSGLIGSKLVRKLGEHGHEAVPASPDSGVNTLTGEGLAEVLDGAQVVVDVSNSPSFADDAVLDFFRTSTGNLLAAGEKAGVGHHVALSVVGTERLAESGYFRAKIAQEKLIKDGGLPYSIVHATQFFEFVGGIAQSATEGNTVRLSDARIQPMAAEDVAAAVGRVAVGAPLNGTVEVAGPEQFGLDELIRTGLAFRGDPREVVADPQARYFGALLDKDMLLPGPGAQLSATRFADWLPLNPAPAK</sequence>
<evidence type="ECO:0000256" key="1">
    <source>
        <dbReference type="ARBA" id="ARBA00022857"/>
    </source>
</evidence>
<dbReference type="Proteomes" id="UP000256220">
    <property type="component" value="Unassembled WGS sequence"/>
</dbReference>